<dbReference type="GO" id="GO:0005524">
    <property type="term" value="F:ATP binding"/>
    <property type="evidence" value="ECO:0007669"/>
    <property type="project" value="UniProtKB-KW"/>
</dbReference>
<dbReference type="VEuPathDB" id="TriTrypDB:TvY486_0801730"/>
<evidence type="ECO:0000256" key="7">
    <source>
        <dbReference type="ARBA" id="ARBA00023146"/>
    </source>
</evidence>
<evidence type="ECO:0000256" key="5">
    <source>
        <dbReference type="ARBA" id="ARBA00022840"/>
    </source>
</evidence>
<evidence type="ECO:0000256" key="4">
    <source>
        <dbReference type="ARBA" id="ARBA00022741"/>
    </source>
</evidence>
<gene>
    <name evidence="10" type="ORF">TVY486_0801730</name>
</gene>
<evidence type="ECO:0000256" key="3">
    <source>
        <dbReference type="ARBA" id="ARBA00022598"/>
    </source>
</evidence>
<reference evidence="10" key="1">
    <citation type="journal article" date="2012" name="Proc. Natl. Acad. Sci. U.S.A.">
        <title>Antigenic diversity is generated by distinct evolutionary mechanisms in African trypanosome species.</title>
        <authorList>
            <person name="Jackson A.P."/>
            <person name="Berry A."/>
            <person name="Aslett M."/>
            <person name="Allison H.C."/>
            <person name="Burton P."/>
            <person name="Vavrova-Anderson J."/>
            <person name="Brown R."/>
            <person name="Browne H."/>
            <person name="Corton N."/>
            <person name="Hauser H."/>
            <person name="Gamble J."/>
            <person name="Gilderthorp R."/>
            <person name="Marcello L."/>
            <person name="McQuillan J."/>
            <person name="Otto T.D."/>
            <person name="Quail M.A."/>
            <person name="Sanders M.J."/>
            <person name="van Tonder A."/>
            <person name="Ginger M.L."/>
            <person name="Field M.C."/>
            <person name="Barry J.D."/>
            <person name="Hertz-Fowler C."/>
            <person name="Berriman M."/>
        </authorList>
    </citation>
    <scope>NUCLEOTIDE SEQUENCE</scope>
    <source>
        <strain evidence="10">Y486</strain>
    </source>
</reference>
<dbReference type="GO" id="GO:0004830">
    <property type="term" value="F:tryptophan-tRNA ligase activity"/>
    <property type="evidence" value="ECO:0007669"/>
    <property type="project" value="UniProtKB-EC"/>
</dbReference>
<keyword evidence="5 9" id="KW-0067">ATP-binding</keyword>
<evidence type="ECO:0000313" key="10">
    <source>
        <dbReference type="EMBL" id="CCC49564.1"/>
    </source>
</evidence>
<dbReference type="InterPro" id="IPR014729">
    <property type="entry name" value="Rossmann-like_a/b/a_fold"/>
</dbReference>
<dbReference type="NCBIfam" id="TIGR00233">
    <property type="entry name" value="trpS"/>
    <property type="match status" value="1"/>
</dbReference>
<dbReference type="OMA" id="IFRNTHY"/>
<evidence type="ECO:0000256" key="8">
    <source>
        <dbReference type="ARBA" id="ARBA00030268"/>
    </source>
</evidence>
<dbReference type="AlphaFoldDB" id="G0U0G6"/>
<dbReference type="GO" id="GO:0005737">
    <property type="term" value="C:cytoplasm"/>
    <property type="evidence" value="ECO:0007669"/>
    <property type="project" value="TreeGrafter"/>
</dbReference>
<evidence type="ECO:0000256" key="9">
    <source>
        <dbReference type="RuleBase" id="RU363036"/>
    </source>
</evidence>
<dbReference type="GO" id="GO:0006436">
    <property type="term" value="P:tryptophanyl-tRNA aminoacylation"/>
    <property type="evidence" value="ECO:0007669"/>
    <property type="project" value="InterPro"/>
</dbReference>
<comment type="similarity">
    <text evidence="1 9">Belongs to the class-I aminoacyl-tRNA synthetase family.</text>
</comment>
<keyword evidence="4 9" id="KW-0547">Nucleotide-binding</keyword>
<accession>G0U0G6</accession>
<evidence type="ECO:0000256" key="6">
    <source>
        <dbReference type="ARBA" id="ARBA00022917"/>
    </source>
</evidence>
<keyword evidence="3 9" id="KW-0436">Ligase</keyword>
<dbReference type="Gene3D" id="1.10.240.10">
    <property type="entry name" value="Tyrosyl-Transfer RNA Synthetase"/>
    <property type="match status" value="1"/>
</dbReference>
<dbReference type="PANTHER" id="PTHR10055:SF8">
    <property type="entry name" value="TRYPTOPHAN--TRNA LIGASE"/>
    <property type="match status" value="1"/>
</dbReference>
<dbReference type="InterPro" id="IPR002305">
    <property type="entry name" value="aa-tRNA-synth_Ic"/>
</dbReference>
<keyword evidence="7 9" id="KW-0030">Aminoacyl-tRNA synthetase</keyword>
<keyword evidence="6 9" id="KW-0648">Protein biosynthesis</keyword>
<dbReference type="SUPFAM" id="SSF52374">
    <property type="entry name" value="Nucleotidylyl transferase"/>
    <property type="match status" value="1"/>
</dbReference>
<evidence type="ECO:0000256" key="1">
    <source>
        <dbReference type="ARBA" id="ARBA00005594"/>
    </source>
</evidence>
<dbReference type="PRINTS" id="PR01039">
    <property type="entry name" value="TRNASYNTHTRP"/>
</dbReference>
<dbReference type="EC" id="6.1.1.2" evidence="2"/>
<dbReference type="InterPro" id="IPR002306">
    <property type="entry name" value="Trp-tRNA-ligase"/>
</dbReference>
<name>G0U0G6_TRYVY</name>
<dbReference type="Gene3D" id="3.40.50.620">
    <property type="entry name" value="HUPs"/>
    <property type="match status" value="1"/>
</dbReference>
<proteinExistence type="inferred from homology"/>
<sequence length="451" mass="49974">MRHVTGLLPPIFCAPIRWCSKKTCTTGNEHGGKPSDGDIITPWNVTAAGPKGVDYDRVLTRFKSKRVDEALLAQLQEMCDGAVAMIGEGRAEKLHHFFRRGIVFSHRDFDLALHKMHSANKVGVGATTYLYTGRGPSTRSMHLGHVVPFLLAKYLQDTFGLPLVIQITDDEKHLFRDIPLHPGDGPEAGVESHGDLVEENIKDIIAFGFDRRRTFIFRNTTYMGTMYPTVVRLQRTLTLSAAKHTLGLKDSDNVGKAAFPATQAAPCCSDVFPEVLSRRPGDAPLQCIVPCAIDQDPFFVLARASAARLKFPPPALLHTKFLPALKGLKYKMSSSNEANGVIKLRDEPHKVKEKIRKAFSGGCGTLSDMQSKGVDLSVDVAYQFIRFFSPSDELFEEVTAKYSSGKMNSAQVKELASEVVLQHILSDWQERRKCVTEGDVRNFTSVRSIVI</sequence>
<dbReference type="EMBL" id="HE573024">
    <property type="protein sequence ID" value="CCC49564.1"/>
    <property type="molecule type" value="Genomic_DNA"/>
</dbReference>
<dbReference type="Pfam" id="PF00579">
    <property type="entry name" value="tRNA-synt_1b"/>
    <property type="match status" value="1"/>
</dbReference>
<dbReference type="PANTHER" id="PTHR10055">
    <property type="entry name" value="TRYPTOPHANYL-TRNA SYNTHETASE"/>
    <property type="match status" value="1"/>
</dbReference>
<evidence type="ECO:0000256" key="2">
    <source>
        <dbReference type="ARBA" id="ARBA00013161"/>
    </source>
</evidence>
<protein>
    <recommendedName>
        <fullName evidence="2">tryptophan--tRNA ligase</fullName>
        <ecNumber evidence="2">6.1.1.2</ecNumber>
    </recommendedName>
    <alternativeName>
        <fullName evidence="8">Tryptophanyl-tRNA synthetase</fullName>
    </alternativeName>
</protein>
<organism evidence="10">
    <name type="scientific">Trypanosoma vivax (strain Y486)</name>
    <dbReference type="NCBI Taxonomy" id="1055687"/>
    <lineage>
        <taxon>Eukaryota</taxon>
        <taxon>Discoba</taxon>
        <taxon>Euglenozoa</taxon>
        <taxon>Kinetoplastea</taxon>
        <taxon>Metakinetoplastina</taxon>
        <taxon>Trypanosomatida</taxon>
        <taxon>Trypanosomatidae</taxon>
        <taxon>Trypanosoma</taxon>
        <taxon>Duttonella</taxon>
    </lineage>
</organism>